<evidence type="ECO:0000313" key="6">
    <source>
        <dbReference type="Proteomes" id="UP000788153"/>
    </source>
</evidence>
<dbReference type="SUPFAM" id="SSF53613">
    <property type="entry name" value="Ribokinase-like"/>
    <property type="match status" value="1"/>
</dbReference>
<dbReference type="InterPro" id="IPR029056">
    <property type="entry name" value="Ribokinase-like"/>
</dbReference>
<comment type="caution">
    <text evidence="5">The sequence shown here is derived from an EMBL/GenBank/DDBJ whole genome shotgun (WGS) entry which is preliminary data.</text>
</comment>
<dbReference type="PANTHER" id="PTHR43320:SF2">
    <property type="entry name" value="2-DEHYDRO-3-DEOXYGLUCONOKINASE_2-DEHYDRO-3-DEOXYGALACTONOKINASE"/>
    <property type="match status" value="1"/>
</dbReference>
<dbReference type="Pfam" id="PF00294">
    <property type="entry name" value="PfkB"/>
    <property type="match status" value="1"/>
</dbReference>
<dbReference type="InterPro" id="IPR011611">
    <property type="entry name" value="PfkB_dom"/>
</dbReference>
<proteinExistence type="inferred from homology"/>
<dbReference type="Gene3D" id="3.40.1190.20">
    <property type="match status" value="1"/>
</dbReference>
<name>A0ABX0U2T8_9SPHN</name>
<comment type="similarity">
    <text evidence="1">Belongs to the carbohydrate kinase PfkB family.</text>
</comment>
<dbReference type="RefSeq" id="WP_166745415.1">
    <property type="nucleotide sequence ID" value="NZ_JAASQP010000001.1"/>
</dbReference>
<gene>
    <name evidence="5" type="ORF">FHT01_000585</name>
</gene>
<accession>A0ABX0U2T8</accession>
<evidence type="ECO:0000256" key="3">
    <source>
        <dbReference type="ARBA" id="ARBA00022777"/>
    </source>
</evidence>
<keyword evidence="2 5" id="KW-0808">Transferase</keyword>
<dbReference type="Proteomes" id="UP000788153">
    <property type="component" value="Unassembled WGS sequence"/>
</dbReference>
<keyword evidence="6" id="KW-1185">Reference proteome</keyword>
<evidence type="ECO:0000256" key="1">
    <source>
        <dbReference type="ARBA" id="ARBA00010688"/>
    </source>
</evidence>
<feature type="domain" description="Carbohydrate kinase PfkB" evidence="4">
    <location>
        <begin position="15"/>
        <end position="316"/>
    </location>
</feature>
<reference evidence="5 6" key="1">
    <citation type="submission" date="2020-03" db="EMBL/GenBank/DDBJ databases">
        <title>Genomic Encyclopedia of Type Strains, Phase IV (KMG-IV): sequencing the most valuable type-strain genomes for metagenomic binning, comparative biology and taxonomic classification.</title>
        <authorList>
            <person name="Goeker M."/>
        </authorList>
    </citation>
    <scope>NUCLEOTIDE SEQUENCE [LARGE SCALE GENOMIC DNA]</scope>
    <source>
        <strain evidence="5 6">DSM 22753</strain>
    </source>
</reference>
<dbReference type="EC" id="2.7.1.45" evidence="5"/>
<evidence type="ECO:0000313" key="5">
    <source>
        <dbReference type="EMBL" id="NIJ23043.1"/>
    </source>
</evidence>
<dbReference type="PANTHER" id="PTHR43320">
    <property type="entry name" value="SUGAR KINASE"/>
    <property type="match status" value="1"/>
</dbReference>
<sequence length="338" mass="34654">MLRLTDCAEKPVVGFGELLLRLSPPTGELPLQSPHLAVHVGGAEANVLVGLARLGHATRLVSAVPPGPVGDAARAGVARWGVDIGHVATADGRMGLYYLIPGAGLRASEVVYDRAGSAFAERESGAWDWDAALAGAGHLHLSGITPALGEAACAATLAAARAARARGMTVSFDGNYRAKLWQRWAGDPVTSLRALVAEADILFGDHRDIALLLGTPASPDDAVAAAFEAFANLTLIASTTREVVDARHHRIAARVDLRGGEAGRAGPVALTDIVDRIGGGDAFAAGVLHALIEGEDAQGAAMAGLGLAALKHSLMGDASLFTRADLAAFSLTGGDVRR</sequence>
<evidence type="ECO:0000259" key="4">
    <source>
        <dbReference type="Pfam" id="PF00294"/>
    </source>
</evidence>
<organism evidence="5 6">
    <name type="scientific">Sphingomonas japonica</name>
    <dbReference type="NCBI Taxonomy" id="511662"/>
    <lineage>
        <taxon>Bacteria</taxon>
        <taxon>Pseudomonadati</taxon>
        <taxon>Pseudomonadota</taxon>
        <taxon>Alphaproteobacteria</taxon>
        <taxon>Sphingomonadales</taxon>
        <taxon>Sphingomonadaceae</taxon>
        <taxon>Sphingomonas</taxon>
    </lineage>
</organism>
<dbReference type="EMBL" id="JAASQP010000001">
    <property type="protein sequence ID" value="NIJ23043.1"/>
    <property type="molecule type" value="Genomic_DNA"/>
</dbReference>
<dbReference type="InterPro" id="IPR052700">
    <property type="entry name" value="Carb_kinase_PfkB-like"/>
</dbReference>
<dbReference type="GO" id="GO:0008673">
    <property type="term" value="F:2-dehydro-3-deoxygluconokinase activity"/>
    <property type="evidence" value="ECO:0007669"/>
    <property type="project" value="UniProtKB-EC"/>
</dbReference>
<keyword evidence="3" id="KW-0418">Kinase</keyword>
<dbReference type="CDD" id="cd01166">
    <property type="entry name" value="KdgK"/>
    <property type="match status" value="1"/>
</dbReference>
<protein>
    <submittedName>
        <fullName evidence="5">2-dehydro-3-deoxygluconokinase</fullName>
        <ecNumber evidence="5">2.7.1.45</ecNumber>
    </submittedName>
</protein>
<evidence type="ECO:0000256" key="2">
    <source>
        <dbReference type="ARBA" id="ARBA00022679"/>
    </source>
</evidence>